<name>W7X4X8_TETTS</name>
<dbReference type="EMBL" id="GG662703">
    <property type="protein sequence ID" value="EWS74395.1"/>
    <property type="molecule type" value="Genomic_DNA"/>
</dbReference>
<dbReference type="RefSeq" id="XP_012653072.1">
    <property type="nucleotide sequence ID" value="XM_012797618.1"/>
</dbReference>
<dbReference type="InParanoid" id="W7X4X8"/>
<organism evidence="1 2">
    <name type="scientific">Tetrahymena thermophila (strain SB210)</name>
    <dbReference type="NCBI Taxonomy" id="312017"/>
    <lineage>
        <taxon>Eukaryota</taxon>
        <taxon>Sar</taxon>
        <taxon>Alveolata</taxon>
        <taxon>Ciliophora</taxon>
        <taxon>Intramacronucleata</taxon>
        <taxon>Oligohymenophorea</taxon>
        <taxon>Hymenostomatida</taxon>
        <taxon>Tetrahymenina</taxon>
        <taxon>Tetrahymenidae</taxon>
        <taxon>Tetrahymena</taxon>
    </lineage>
</organism>
<evidence type="ECO:0000313" key="2">
    <source>
        <dbReference type="Proteomes" id="UP000009168"/>
    </source>
</evidence>
<dbReference type="AlphaFoldDB" id="W7X4X8"/>
<proteinExistence type="predicted"/>
<keyword evidence="2" id="KW-1185">Reference proteome</keyword>
<accession>W7X4X8</accession>
<protein>
    <submittedName>
        <fullName evidence="1">Uncharacterized protein</fullName>
    </submittedName>
</protein>
<dbReference type="Proteomes" id="UP000009168">
    <property type="component" value="Unassembled WGS sequence"/>
</dbReference>
<sequence length="76" mass="8947">MQMIPVLIQKVKEYLEKKKQEKKNKLDSKKREDLIEDNLNLQGFANNNNVSNSFDNELLQNKSIQISNDQLDKNQI</sequence>
<evidence type="ECO:0000313" key="1">
    <source>
        <dbReference type="EMBL" id="EWS74395.1"/>
    </source>
</evidence>
<reference evidence="2" key="1">
    <citation type="journal article" date="2006" name="PLoS Biol.">
        <title>Macronuclear genome sequence of the ciliate Tetrahymena thermophila, a model eukaryote.</title>
        <authorList>
            <person name="Eisen J.A."/>
            <person name="Coyne R.S."/>
            <person name="Wu M."/>
            <person name="Wu D."/>
            <person name="Thiagarajan M."/>
            <person name="Wortman J.R."/>
            <person name="Badger J.H."/>
            <person name="Ren Q."/>
            <person name="Amedeo P."/>
            <person name="Jones K.M."/>
            <person name="Tallon L.J."/>
            <person name="Delcher A.L."/>
            <person name="Salzberg S.L."/>
            <person name="Silva J.C."/>
            <person name="Haas B.J."/>
            <person name="Majoros W.H."/>
            <person name="Farzad M."/>
            <person name="Carlton J.M."/>
            <person name="Smith R.K. Jr."/>
            <person name="Garg J."/>
            <person name="Pearlman R.E."/>
            <person name="Karrer K.M."/>
            <person name="Sun L."/>
            <person name="Manning G."/>
            <person name="Elde N.C."/>
            <person name="Turkewitz A.P."/>
            <person name="Asai D.J."/>
            <person name="Wilkes D.E."/>
            <person name="Wang Y."/>
            <person name="Cai H."/>
            <person name="Collins K."/>
            <person name="Stewart B.A."/>
            <person name="Lee S.R."/>
            <person name="Wilamowska K."/>
            <person name="Weinberg Z."/>
            <person name="Ruzzo W.L."/>
            <person name="Wloga D."/>
            <person name="Gaertig J."/>
            <person name="Frankel J."/>
            <person name="Tsao C.-C."/>
            <person name="Gorovsky M.A."/>
            <person name="Keeling P.J."/>
            <person name="Waller R.F."/>
            <person name="Patron N.J."/>
            <person name="Cherry J.M."/>
            <person name="Stover N.A."/>
            <person name="Krieger C.J."/>
            <person name="del Toro C."/>
            <person name="Ryder H.F."/>
            <person name="Williamson S.C."/>
            <person name="Barbeau R.A."/>
            <person name="Hamilton E.P."/>
            <person name="Orias E."/>
        </authorList>
    </citation>
    <scope>NUCLEOTIDE SEQUENCE [LARGE SCALE GENOMIC DNA]</scope>
    <source>
        <strain evidence="2">SB210</strain>
    </source>
</reference>
<gene>
    <name evidence="1" type="ORF">TTHERM_000268361</name>
</gene>
<dbReference type="KEGG" id="tet:TTHERM_000268361"/>
<dbReference type="GeneID" id="24438127"/>